<dbReference type="AlphaFoldDB" id="A0AAW2IDV3"/>
<protein>
    <recommendedName>
        <fullName evidence="1">TACO1/YebC-like second and third domain-containing protein</fullName>
    </recommendedName>
</protein>
<sequence length="144" mass="16802">MHQSKDMYEVRFLLKNFILGKHKCEYEESGISEFEKNGYVITKPLDNFGVIRKKAILHSNAVGAEKVIELKESKQLQFLCKPNKLLLTSRRLSIFGYEIDSTGVTYFPLNMVCLDKKQRAICEKFLRVMDSLPNVVKIYDNIYR</sequence>
<dbReference type="InterPro" id="IPR029072">
    <property type="entry name" value="YebC-like"/>
</dbReference>
<comment type="caution">
    <text evidence="2">The sequence shown here is derived from an EMBL/GenBank/DDBJ whole genome shotgun (WGS) entry which is preliminary data.</text>
</comment>
<proteinExistence type="predicted"/>
<gene>
    <name evidence="2" type="ORF">PYX00_001356</name>
</gene>
<dbReference type="InterPro" id="IPR048300">
    <property type="entry name" value="TACO1_YebC-like_2nd/3rd_dom"/>
</dbReference>
<dbReference type="EMBL" id="JARGDH010000001">
    <property type="protein sequence ID" value="KAL0279888.1"/>
    <property type="molecule type" value="Genomic_DNA"/>
</dbReference>
<organism evidence="2">
    <name type="scientific">Menopon gallinae</name>
    <name type="common">poultry shaft louse</name>
    <dbReference type="NCBI Taxonomy" id="328185"/>
    <lineage>
        <taxon>Eukaryota</taxon>
        <taxon>Metazoa</taxon>
        <taxon>Ecdysozoa</taxon>
        <taxon>Arthropoda</taxon>
        <taxon>Hexapoda</taxon>
        <taxon>Insecta</taxon>
        <taxon>Pterygota</taxon>
        <taxon>Neoptera</taxon>
        <taxon>Paraneoptera</taxon>
        <taxon>Psocodea</taxon>
        <taxon>Troctomorpha</taxon>
        <taxon>Phthiraptera</taxon>
        <taxon>Amblycera</taxon>
        <taxon>Menoponidae</taxon>
        <taxon>Menopon</taxon>
    </lineage>
</organism>
<dbReference type="PANTHER" id="PTHR12532:SF0">
    <property type="entry name" value="TRANSLATIONAL ACTIVATOR OF CYTOCHROME C OXIDASE 1"/>
    <property type="match status" value="1"/>
</dbReference>
<reference evidence="2" key="1">
    <citation type="journal article" date="2024" name="Gigascience">
        <title>Chromosome-level genome of the poultry shaft louse Menopon gallinae provides insight into the host-switching and adaptive evolution of parasitic lice.</title>
        <authorList>
            <person name="Xu Y."/>
            <person name="Ma L."/>
            <person name="Liu S."/>
            <person name="Liang Y."/>
            <person name="Liu Q."/>
            <person name="He Z."/>
            <person name="Tian L."/>
            <person name="Duan Y."/>
            <person name="Cai W."/>
            <person name="Li H."/>
            <person name="Song F."/>
        </authorList>
    </citation>
    <scope>NUCLEOTIDE SEQUENCE</scope>
    <source>
        <strain evidence="2">Cailab_2023a</strain>
    </source>
</reference>
<feature type="domain" description="TACO1/YebC-like second and third" evidence="1">
    <location>
        <begin position="20"/>
        <end position="142"/>
    </location>
</feature>
<evidence type="ECO:0000313" key="2">
    <source>
        <dbReference type="EMBL" id="KAL0279888.1"/>
    </source>
</evidence>
<dbReference type="PANTHER" id="PTHR12532">
    <property type="entry name" value="TRANSLATIONAL ACTIVATOR OF CYTOCHROME C OXIDASE 1"/>
    <property type="match status" value="1"/>
</dbReference>
<dbReference type="Pfam" id="PF01709">
    <property type="entry name" value="Transcrip_reg"/>
    <property type="match status" value="1"/>
</dbReference>
<accession>A0AAW2IDV3</accession>
<dbReference type="GO" id="GO:0005739">
    <property type="term" value="C:mitochondrion"/>
    <property type="evidence" value="ECO:0007669"/>
    <property type="project" value="TreeGrafter"/>
</dbReference>
<evidence type="ECO:0000259" key="1">
    <source>
        <dbReference type="Pfam" id="PF01709"/>
    </source>
</evidence>
<dbReference type="InterPro" id="IPR026564">
    <property type="entry name" value="Transcrip_reg_TACO1-like_dom3"/>
</dbReference>
<dbReference type="SUPFAM" id="SSF75625">
    <property type="entry name" value="YebC-like"/>
    <property type="match status" value="1"/>
</dbReference>
<name>A0AAW2IDV3_9NEOP</name>
<dbReference type="Gene3D" id="3.30.70.980">
    <property type="match status" value="2"/>
</dbReference>
<dbReference type="InterPro" id="IPR002876">
    <property type="entry name" value="Transcrip_reg_TACO1-like"/>
</dbReference>